<dbReference type="Proteomes" id="UP000191672">
    <property type="component" value="Unassembled WGS sequence"/>
</dbReference>
<feature type="domain" description="NB-ARC" evidence="2">
    <location>
        <begin position="327"/>
        <end position="499"/>
    </location>
</feature>
<dbReference type="PANTHER" id="PTHR46082:SF6">
    <property type="entry name" value="AAA+ ATPASE DOMAIN-CONTAINING PROTEIN-RELATED"/>
    <property type="match status" value="1"/>
</dbReference>
<sequence length="862" mass="97334">MLGRLEMGVDECLLAYTELMESVFSDKISNVPMDWSGNIRPQYDSRKLKLAVEDVIERCGHSPTEPLNDGTPRRSKVFVCTTSKNTLQVTRLRSYTVPNENVLPATISEAAMATSAATGYFESVTIGACQFVDGAFGANNPIEEVEEEAADIWCTTSRNLKPLVKCFVSIGTGNPAQVPIDDNLLKFLSKSLVRLATKPESTERRFTARWSNEVKENRFFRFNVEQGLQGVHMTEFQKQSLIKSATHAYLHHSARKVCVRDCILNLIEKEEKTDIDFETTIREYSNRVSRNRVLKTVLSSKLQSHAERPICWVVPFERNPRYVDREVVGKVKRKLFLKNRPDRFAIFGLGGVGKTQISLELAYQTRELYPDCAVFWVPAVDMESIEQAYRTVAEQLMVDISGADADVKRLVQIHLSKPTAGRWLLIFDNADDFDMWTEKGDSTAGHLKKFLPNSDQGAIIFTTRSSKVARYLASTDIIEIPEMEVHKAIHVLRNSLVDKELINDTESTRELLNRLTFLPLAIVQAASFINENSMTIISYVELLDGQEQNAIDLLSEDFEDNGRYKSIRNPVATTWLTSFEQVRKHHPLAADFLCFISCIQEKDVPVALLPPATDIERQKAVGALASYSFVTVKRGGSLLDMHRLVHLATRNWLHSINVLQGWQDYVLRRVSQCFPVVDQGLPRDEWRGIVPHALHLLNRIAKGNVTIERIHMLSLVAWCQTYDGRFREAEPLFHEMIKVINILHGPESSHVISGLNGLGDIALNQGKSRKAIGLFKEILKVTTKIYGADHIMTARAHTQLAGSYRMAEEHGSAELFYKKAIKYYLVALGPGFSETINAIFGLTMVFTSQGKALIIRKRPSLW</sequence>
<accession>A0A1V6QII2</accession>
<dbReference type="SUPFAM" id="SSF52540">
    <property type="entry name" value="P-loop containing nucleoside triphosphate hydrolases"/>
    <property type="match status" value="1"/>
</dbReference>
<dbReference type="InterPro" id="IPR002182">
    <property type="entry name" value="NB-ARC"/>
</dbReference>
<dbReference type="GO" id="GO:0043531">
    <property type="term" value="F:ADP binding"/>
    <property type="evidence" value="ECO:0007669"/>
    <property type="project" value="InterPro"/>
</dbReference>
<dbReference type="AlphaFoldDB" id="A0A1V6QII2"/>
<dbReference type="InterPro" id="IPR002641">
    <property type="entry name" value="PNPLA_dom"/>
</dbReference>
<dbReference type="Pfam" id="PF00931">
    <property type="entry name" value="NB-ARC"/>
    <property type="match status" value="1"/>
</dbReference>
<proteinExistence type="predicted"/>
<dbReference type="InterPro" id="IPR011990">
    <property type="entry name" value="TPR-like_helical_dom_sf"/>
</dbReference>
<reference evidence="5" key="1">
    <citation type="journal article" date="2017" name="Nat. Microbiol.">
        <title>Global analysis of biosynthetic gene clusters reveals vast potential of secondary metabolite production in Penicillium species.</title>
        <authorList>
            <person name="Nielsen J.C."/>
            <person name="Grijseels S."/>
            <person name="Prigent S."/>
            <person name="Ji B."/>
            <person name="Dainat J."/>
            <person name="Nielsen K.F."/>
            <person name="Frisvad J.C."/>
            <person name="Workman M."/>
            <person name="Nielsen J."/>
        </authorList>
    </citation>
    <scope>NUCLEOTIDE SEQUENCE [LARGE SCALE GENOMIC DNA]</scope>
    <source>
        <strain evidence="5">IBT 31811</strain>
    </source>
</reference>
<evidence type="ECO:0000259" key="3">
    <source>
        <dbReference type="Pfam" id="PF01734"/>
    </source>
</evidence>
<gene>
    <name evidence="4" type="ORF">PENANT_c003G01124</name>
</gene>
<dbReference type="GO" id="GO:0046486">
    <property type="term" value="P:glycerolipid metabolic process"/>
    <property type="evidence" value="ECO:0007669"/>
    <property type="project" value="UniProtKB-ARBA"/>
</dbReference>
<name>A0A1V6QII2_9EURO</name>
<dbReference type="SUPFAM" id="SSF52151">
    <property type="entry name" value="FabD/lysophospholipase-like"/>
    <property type="match status" value="1"/>
</dbReference>
<evidence type="ECO:0000313" key="4">
    <source>
        <dbReference type="EMBL" id="OQD89044.1"/>
    </source>
</evidence>
<organism evidence="4 5">
    <name type="scientific">Penicillium antarcticum</name>
    <dbReference type="NCBI Taxonomy" id="416450"/>
    <lineage>
        <taxon>Eukaryota</taxon>
        <taxon>Fungi</taxon>
        <taxon>Dikarya</taxon>
        <taxon>Ascomycota</taxon>
        <taxon>Pezizomycotina</taxon>
        <taxon>Eurotiomycetes</taxon>
        <taxon>Eurotiomycetidae</taxon>
        <taxon>Eurotiales</taxon>
        <taxon>Aspergillaceae</taxon>
        <taxon>Penicillium</taxon>
    </lineage>
</organism>
<keyword evidence="1" id="KW-0443">Lipid metabolism</keyword>
<dbReference type="SUPFAM" id="SSF48452">
    <property type="entry name" value="TPR-like"/>
    <property type="match status" value="1"/>
</dbReference>
<dbReference type="PANTHER" id="PTHR46082">
    <property type="entry name" value="ATP/GTP-BINDING PROTEIN-RELATED"/>
    <property type="match status" value="1"/>
</dbReference>
<dbReference type="InterPro" id="IPR016035">
    <property type="entry name" value="Acyl_Trfase/lysoPLipase"/>
</dbReference>
<dbReference type="InterPro" id="IPR053137">
    <property type="entry name" value="NLR-like"/>
</dbReference>
<evidence type="ECO:0000256" key="1">
    <source>
        <dbReference type="ARBA" id="ARBA00023098"/>
    </source>
</evidence>
<evidence type="ECO:0000259" key="2">
    <source>
        <dbReference type="Pfam" id="PF00931"/>
    </source>
</evidence>
<protein>
    <submittedName>
        <fullName evidence="4">Uncharacterized protein</fullName>
    </submittedName>
</protein>
<dbReference type="EMBL" id="MDYN01000003">
    <property type="protein sequence ID" value="OQD89044.1"/>
    <property type="molecule type" value="Genomic_DNA"/>
</dbReference>
<dbReference type="Pfam" id="PF01734">
    <property type="entry name" value="Patatin"/>
    <property type="match status" value="1"/>
</dbReference>
<dbReference type="Gene3D" id="3.40.50.300">
    <property type="entry name" value="P-loop containing nucleotide triphosphate hydrolases"/>
    <property type="match status" value="1"/>
</dbReference>
<dbReference type="Pfam" id="PF13424">
    <property type="entry name" value="TPR_12"/>
    <property type="match status" value="1"/>
</dbReference>
<dbReference type="STRING" id="416450.A0A1V6QII2"/>
<evidence type="ECO:0000313" key="5">
    <source>
        <dbReference type="Proteomes" id="UP000191672"/>
    </source>
</evidence>
<dbReference type="Gene3D" id="1.25.40.10">
    <property type="entry name" value="Tetratricopeptide repeat domain"/>
    <property type="match status" value="1"/>
</dbReference>
<feature type="domain" description="PNPLA" evidence="3">
    <location>
        <begin position="21"/>
        <end position="144"/>
    </location>
</feature>
<keyword evidence="5" id="KW-1185">Reference proteome</keyword>
<comment type="caution">
    <text evidence="4">The sequence shown here is derived from an EMBL/GenBank/DDBJ whole genome shotgun (WGS) entry which is preliminary data.</text>
</comment>
<dbReference type="Gene3D" id="3.40.1090.10">
    <property type="entry name" value="Cytosolic phospholipase A2 catalytic domain"/>
    <property type="match status" value="1"/>
</dbReference>
<dbReference type="InterPro" id="IPR027417">
    <property type="entry name" value="P-loop_NTPase"/>
</dbReference>